<feature type="compositionally biased region" description="Basic and acidic residues" evidence="1">
    <location>
        <begin position="148"/>
        <end position="159"/>
    </location>
</feature>
<evidence type="ECO:0000313" key="2">
    <source>
        <dbReference type="EMBL" id="KFD50534.1"/>
    </source>
</evidence>
<evidence type="ECO:0000256" key="1">
    <source>
        <dbReference type="SAM" id="MobiDB-lite"/>
    </source>
</evidence>
<protein>
    <submittedName>
        <fullName evidence="2">Uncharacterized protein</fullName>
    </submittedName>
</protein>
<dbReference type="AlphaFoldDB" id="A0A085LZY8"/>
<name>A0A085LZY8_9BILA</name>
<organism evidence="2 3">
    <name type="scientific">Trichuris suis</name>
    <name type="common">pig whipworm</name>
    <dbReference type="NCBI Taxonomy" id="68888"/>
    <lineage>
        <taxon>Eukaryota</taxon>
        <taxon>Metazoa</taxon>
        <taxon>Ecdysozoa</taxon>
        <taxon>Nematoda</taxon>
        <taxon>Enoplea</taxon>
        <taxon>Dorylaimia</taxon>
        <taxon>Trichinellida</taxon>
        <taxon>Trichuridae</taxon>
        <taxon>Trichuris</taxon>
    </lineage>
</organism>
<proteinExistence type="predicted"/>
<sequence length="211" mass="23658">MTVTLVLTDSQGSCTVVIWNLAVKALLYSELSSRLSVPFSAQIDNFTRHYGAIRALPVSSETESYRDARMEAYCLVEDNPRQSPLRMGKSPANKLILPSADHVRVLKQQFRGTPGASGIMFCAIVNAATLRHFLQSPRTGSKRPRRSFPFDDAFRRGDDTSESSFATEERTTCPRVWADVRPFIRVLCSGLNALISFTRHLRLLHLTPQNN</sequence>
<keyword evidence="3" id="KW-1185">Reference proteome</keyword>
<evidence type="ECO:0000313" key="3">
    <source>
        <dbReference type="Proteomes" id="UP000030764"/>
    </source>
</evidence>
<accession>A0A085LZY8</accession>
<gene>
    <name evidence="2" type="ORF">M513_08602</name>
</gene>
<dbReference type="EMBL" id="KL363252">
    <property type="protein sequence ID" value="KFD50534.1"/>
    <property type="molecule type" value="Genomic_DNA"/>
</dbReference>
<feature type="region of interest" description="Disordered" evidence="1">
    <location>
        <begin position="136"/>
        <end position="166"/>
    </location>
</feature>
<dbReference type="Proteomes" id="UP000030764">
    <property type="component" value="Unassembled WGS sequence"/>
</dbReference>
<reference evidence="2 3" key="1">
    <citation type="journal article" date="2014" name="Nat. Genet.">
        <title>Genome and transcriptome of the porcine whipworm Trichuris suis.</title>
        <authorList>
            <person name="Jex A.R."/>
            <person name="Nejsum P."/>
            <person name="Schwarz E.M."/>
            <person name="Hu L."/>
            <person name="Young N.D."/>
            <person name="Hall R.S."/>
            <person name="Korhonen P.K."/>
            <person name="Liao S."/>
            <person name="Thamsborg S."/>
            <person name="Xia J."/>
            <person name="Xu P."/>
            <person name="Wang S."/>
            <person name="Scheerlinck J.P."/>
            <person name="Hofmann A."/>
            <person name="Sternberg P.W."/>
            <person name="Wang J."/>
            <person name="Gasser R.B."/>
        </authorList>
    </citation>
    <scope>NUCLEOTIDE SEQUENCE [LARGE SCALE GENOMIC DNA]</scope>
    <source>
        <strain evidence="2">DCEP-RM93M</strain>
    </source>
</reference>